<dbReference type="Pfam" id="PF11951">
    <property type="entry name" value="Fungal_trans_2"/>
    <property type="match status" value="1"/>
</dbReference>
<evidence type="ECO:0000313" key="3">
    <source>
        <dbReference type="Proteomes" id="UP001213681"/>
    </source>
</evidence>
<dbReference type="GeneID" id="81603825"/>
<reference evidence="2" key="1">
    <citation type="submission" date="2022-12" db="EMBL/GenBank/DDBJ databases">
        <authorList>
            <person name="Petersen C."/>
        </authorList>
    </citation>
    <scope>NUCLEOTIDE SEQUENCE</scope>
    <source>
        <strain evidence="2">IBT 16125</strain>
    </source>
</reference>
<name>A0AAD6BYW3_9EURO</name>
<comment type="caution">
    <text evidence="2">The sequence shown here is derived from an EMBL/GenBank/DDBJ whole genome shotgun (WGS) entry which is preliminary data.</text>
</comment>
<dbReference type="PANTHER" id="PTHR37540">
    <property type="entry name" value="TRANSCRIPTION FACTOR (ACR-2), PUTATIVE-RELATED-RELATED"/>
    <property type="match status" value="1"/>
</dbReference>
<evidence type="ECO:0000256" key="1">
    <source>
        <dbReference type="SAM" id="MobiDB-lite"/>
    </source>
</evidence>
<dbReference type="Proteomes" id="UP001213681">
    <property type="component" value="Unassembled WGS sequence"/>
</dbReference>
<dbReference type="InterPro" id="IPR021858">
    <property type="entry name" value="Fun_TF"/>
</dbReference>
<feature type="compositionally biased region" description="Low complexity" evidence="1">
    <location>
        <begin position="60"/>
        <end position="87"/>
    </location>
</feature>
<gene>
    <name evidence="2" type="ORF">N7458_010200</name>
</gene>
<feature type="compositionally biased region" description="Basic and acidic residues" evidence="1">
    <location>
        <begin position="125"/>
        <end position="151"/>
    </location>
</feature>
<dbReference type="PANTHER" id="PTHR37540:SF5">
    <property type="entry name" value="TRANSCRIPTION FACTOR DOMAIN-CONTAINING PROTEIN"/>
    <property type="match status" value="1"/>
</dbReference>
<accession>A0AAD6BYW3</accession>
<dbReference type="AlphaFoldDB" id="A0AAD6BYW3"/>
<keyword evidence="3" id="KW-1185">Reference proteome</keyword>
<reference evidence="2" key="2">
    <citation type="journal article" date="2023" name="IMA Fungus">
        <title>Comparative genomic study of the Penicillium genus elucidates a diverse pangenome and 15 lateral gene transfer events.</title>
        <authorList>
            <person name="Petersen C."/>
            <person name="Sorensen T."/>
            <person name="Nielsen M.R."/>
            <person name="Sondergaard T.E."/>
            <person name="Sorensen J.L."/>
            <person name="Fitzpatrick D.A."/>
            <person name="Frisvad J.C."/>
            <person name="Nielsen K.L."/>
        </authorList>
    </citation>
    <scope>NUCLEOTIDE SEQUENCE</scope>
    <source>
        <strain evidence="2">IBT 16125</strain>
    </source>
</reference>
<feature type="compositionally biased region" description="Polar residues" evidence="1">
    <location>
        <begin position="34"/>
        <end position="46"/>
    </location>
</feature>
<dbReference type="RefSeq" id="XP_056762431.1">
    <property type="nucleotide sequence ID" value="XM_056913582.1"/>
</dbReference>
<feature type="region of interest" description="Disordered" evidence="1">
    <location>
        <begin position="118"/>
        <end position="207"/>
    </location>
</feature>
<feature type="region of interest" description="Disordered" evidence="1">
    <location>
        <begin position="34"/>
        <end position="106"/>
    </location>
</feature>
<feature type="compositionally biased region" description="Low complexity" evidence="1">
    <location>
        <begin position="181"/>
        <end position="198"/>
    </location>
</feature>
<organism evidence="2 3">
    <name type="scientific">Penicillium daleae</name>
    <dbReference type="NCBI Taxonomy" id="63821"/>
    <lineage>
        <taxon>Eukaryota</taxon>
        <taxon>Fungi</taxon>
        <taxon>Dikarya</taxon>
        <taxon>Ascomycota</taxon>
        <taxon>Pezizomycotina</taxon>
        <taxon>Eurotiomycetes</taxon>
        <taxon>Eurotiomycetidae</taxon>
        <taxon>Eurotiales</taxon>
        <taxon>Aspergillaceae</taxon>
        <taxon>Penicillium</taxon>
    </lineage>
</organism>
<protein>
    <submittedName>
        <fullName evidence="2">Uncharacterized protein</fullName>
    </submittedName>
</protein>
<evidence type="ECO:0000313" key="2">
    <source>
        <dbReference type="EMBL" id="KAJ5439202.1"/>
    </source>
</evidence>
<proteinExistence type="predicted"/>
<dbReference type="EMBL" id="JAPVEA010000008">
    <property type="protein sequence ID" value="KAJ5439202.1"/>
    <property type="molecule type" value="Genomic_DNA"/>
</dbReference>
<sequence length="668" mass="73534">MDAKQSFPGGYEQALPMLTRPSVAAASTWSEAVPNLNTDPYATSMLSHPPTTAAPPPQAAAPAAVPNAAAQQPAQVTTTATTTTTTTDRNAPSKVRKPRKAANASAGKSTLFWVNSDQDSAASGTKEETLKRIRSHVMSEHNRKKRLENTKKYKGKSWKNLAFQPPETIPGGMGPPRPTASISSSSSSSSRWGSHVSESPPPKHELVPTSSAVEYYTPATTATASWAGQTWSEDSWDDGSYDGAVDYPAKLTRYSPWSYVGSGVHDPFNTGHTQLTDLLWDLTQEAHPLQTRYKPKLQAHWAALIQRDPAILHAAICMSTSNAAMQRGELPIRDPNQHRSALVVDTFHHRGETIRLVNEGLSDPVKCSSDELIAAVSTLLTIEIASGNPDYLKIHLAGLRQMIGMRKNFADVPPDVRFQINWTDIRVACMALTKPIFPFVRCTRPPGLSLLPPNDDVALCATRLLPLLKIPGIFSDSFSKIIYDLLELSWYAEWIKGSSGYKEFDEETEDYFNFEVLYVEYSLHADRYTPTGQIKGDNSIEGCTRLACLCFHNSAIWSFYPMLAPLLPKPLLALRAALEATIHSGLFALCRDLLIWVLFIGAACSQVMPSERTFFVTELASAATLHGVTSWQECRSILLGFFHADRVHLVTLRQVWQEVQGRMDPAAV</sequence>